<dbReference type="Pfam" id="PF01614">
    <property type="entry name" value="IclR_C"/>
    <property type="match status" value="1"/>
</dbReference>
<dbReference type="Proteomes" id="UP000251120">
    <property type="component" value="Chromosome"/>
</dbReference>
<keyword evidence="9" id="KW-1185">Reference proteome</keyword>
<dbReference type="InterPro" id="IPR005471">
    <property type="entry name" value="Tscrpt_reg_IclR_N"/>
</dbReference>
<dbReference type="Proteomes" id="UP000681131">
    <property type="component" value="Chromosome"/>
</dbReference>
<dbReference type="PANTHER" id="PTHR30136:SF35">
    <property type="entry name" value="HTH-TYPE TRANSCRIPTIONAL REGULATOR RV1719"/>
    <property type="match status" value="1"/>
</dbReference>
<protein>
    <submittedName>
        <fullName evidence="7">Helix-turn-helix domain-containing protein</fullName>
    </submittedName>
    <submittedName>
        <fullName evidence="6">IclR family transcriptional regulator</fullName>
    </submittedName>
</protein>
<dbReference type="KEGG" id="fad:CDH04_04720"/>
<dbReference type="AlphaFoldDB" id="A0A2Z4XXX6"/>
<dbReference type="EMBL" id="CP021781">
    <property type="protein sequence ID" value="AXA33757.1"/>
    <property type="molecule type" value="Genomic_DNA"/>
</dbReference>
<evidence type="ECO:0000256" key="1">
    <source>
        <dbReference type="ARBA" id="ARBA00023015"/>
    </source>
</evidence>
<dbReference type="InterPro" id="IPR036390">
    <property type="entry name" value="WH_DNA-bd_sf"/>
</dbReference>
<dbReference type="OrthoDB" id="9807558at2"/>
<dbReference type="InterPro" id="IPR014757">
    <property type="entry name" value="Tscrpt_reg_IclR_C"/>
</dbReference>
<sequence>MSEEKKIQVISRAIKILESISKNSTGMSLGEIAQSVSLPRSTVQRIVAALESEGYTRSEGAGKILLGTRLFNLVSSSYADIVSLTQNYLRKLSEFTQETVIMTQSNKLDLIVIHRVIANRELQVIPSIGTLNQPIYNTATGRALLSLYDDDTIEEILSNYPMKENVIKKLKNIRTSDIELDEGMTYEGIASVAIAVNSFLGSFGVALLVPQQRFNENKSFYISQMKKAKEKILTEIGTEKVVTKNIKN</sequence>
<evidence type="ECO:0000256" key="2">
    <source>
        <dbReference type="ARBA" id="ARBA00023125"/>
    </source>
</evidence>
<name>A0A2Z4XXX6_9GAMM</name>
<dbReference type="Gene3D" id="1.10.10.10">
    <property type="entry name" value="Winged helix-like DNA-binding domain superfamily/Winged helix DNA-binding domain"/>
    <property type="match status" value="1"/>
</dbReference>
<evidence type="ECO:0000259" key="4">
    <source>
        <dbReference type="PROSITE" id="PS51077"/>
    </source>
</evidence>
<evidence type="ECO:0000313" key="6">
    <source>
        <dbReference type="EMBL" id="AXA33757.1"/>
    </source>
</evidence>
<dbReference type="RefSeq" id="WP_112869931.1">
    <property type="nucleotide sequence ID" value="NZ_CP021781.1"/>
</dbReference>
<accession>A0A2Z4XXX6</accession>
<feature type="domain" description="IclR-ED" evidence="5">
    <location>
        <begin position="69"/>
        <end position="238"/>
    </location>
</feature>
<evidence type="ECO:0000313" key="8">
    <source>
        <dbReference type="Proteomes" id="UP000251120"/>
    </source>
</evidence>
<feature type="domain" description="HTH iclR-type" evidence="4">
    <location>
        <begin position="7"/>
        <end position="68"/>
    </location>
</feature>
<dbReference type="GO" id="GO:0045892">
    <property type="term" value="P:negative regulation of DNA-templated transcription"/>
    <property type="evidence" value="ECO:0007669"/>
    <property type="project" value="TreeGrafter"/>
</dbReference>
<proteinExistence type="predicted"/>
<dbReference type="CDD" id="cd00090">
    <property type="entry name" value="HTH_ARSR"/>
    <property type="match status" value="1"/>
</dbReference>
<reference evidence="6 8" key="1">
    <citation type="submission" date="2017-06" db="EMBL/GenBank/DDBJ databases">
        <title>Complete genome of Francisella adeliensis.</title>
        <authorList>
            <person name="Vallesi A."/>
            <person name="Sjodin A."/>
        </authorList>
    </citation>
    <scope>NUCLEOTIDE SEQUENCE [LARGE SCALE GENOMIC DNA]</scope>
    <source>
        <strain evidence="6 8">FDC440</strain>
    </source>
</reference>
<dbReference type="GO" id="GO:0003677">
    <property type="term" value="F:DNA binding"/>
    <property type="evidence" value="ECO:0007669"/>
    <property type="project" value="UniProtKB-KW"/>
</dbReference>
<dbReference type="InterPro" id="IPR011991">
    <property type="entry name" value="ArsR-like_HTH"/>
</dbReference>
<dbReference type="PROSITE" id="PS51078">
    <property type="entry name" value="ICLR_ED"/>
    <property type="match status" value="1"/>
</dbReference>
<reference evidence="7 9" key="2">
    <citation type="submission" date="2019-08" db="EMBL/GenBank/DDBJ databases">
        <title>Complete genome sequences of Francisella adeliensis (FSC1325 and FSC1326).</title>
        <authorList>
            <person name="Ohrman C."/>
            <person name="Uneklint I."/>
            <person name="Vallesi A."/>
            <person name="Karlsson L."/>
            <person name="Sjodin A."/>
        </authorList>
    </citation>
    <scope>NUCLEOTIDE SEQUENCE [LARGE SCALE GENOMIC DNA]</scope>
    <source>
        <strain evidence="7 9">FSC1325</strain>
    </source>
</reference>
<dbReference type="InterPro" id="IPR050707">
    <property type="entry name" value="HTH_MetabolicPath_Reg"/>
</dbReference>
<evidence type="ECO:0000256" key="3">
    <source>
        <dbReference type="ARBA" id="ARBA00023163"/>
    </source>
</evidence>
<dbReference type="Gene3D" id="3.30.450.40">
    <property type="match status" value="1"/>
</dbReference>
<evidence type="ECO:0000313" key="7">
    <source>
        <dbReference type="EMBL" id="QIW11992.1"/>
    </source>
</evidence>
<dbReference type="SMART" id="SM00346">
    <property type="entry name" value="HTH_ICLR"/>
    <property type="match status" value="1"/>
</dbReference>
<dbReference type="InterPro" id="IPR029016">
    <property type="entry name" value="GAF-like_dom_sf"/>
</dbReference>
<dbReference type="GO" id="GO:0003700">
    <property type="term" value="F:DNA-binding transcription factor activity"/>
    <property type="evidence" value="ECO:0007669"/>
    <property type="project" value="TreeGrafter"/>
</dbReference>
<evidence type="ECO:0000313" key="9">
    <source>
        <dbReference type="Proteomes" id="UP000681131"/>
    </source>
</evidence>
<gene>
    <name evidence="6" type="ORF">CDH04_04720</name>
    <name evidence="7" type="ORF">FZC43_04725</name>
</gene>
<dbReference type="SUPFAM" id="SSF55781">
    <property type="entry name" value="GAF domain-like"/>
    <property type="match status" value="1"/>
</dbReference>
<dbReference type="SUPFAM" id="SSF46785">
    <property type="entry name" value="Winged helix' DNA-binding domain"/>
    <property type="match status" value="1"/>
</dbReference>
<dbReference type="EMBL" id="CP043424">
    <property type="protein sequence ID" value="QIW11992.1"/>
    <property type="molecule type" value="Genomic_DNA"/>
</dbReference>
<dbReference type="PANTHER" id="PTHR30136">
    <property type="entry name" value="HELIX-TURN-HELIX TRANSCRIPTIONAL REGULATOR, ICLR FAMILY"/>
    <property type="match status" value="1"/>
</dbReference>
<dbReference type="Pfam" id="PF09339">
    <property type="entry name" value="HTH_IclR"/>
    <property type="match status" value="1"/>
</dbReference>
<dbReference type="InterPro" id="IPR036388">
    <property type="entry name" value="WH-like_DNA-bd_sf"/>
</dbReference>
<keyword evidence="1" id="KW-0805">Transcription regulation</keyword>
<keyword evidence="3" id="KW-0804">Transcription</keyword>
<organism evidence="6 8">
    <name type="scientific">Francisella adeliensis</name>
    <dbReference type="NCBI Taxonomy" id="2007306"/>
    <lineage>
        <taxon>Bacteria</taxon>
        <taxon>Pseudomonadati</taxon>
        <taxon>Pseudomonadota</taxon>
        <taxon>Gammaproteobacteria</taxon>
        <taxon>Thiotrichales</taxon>
        <taxon>Francisellaceae</taxon>
        <taxon>Francisella</taxon>
    </lineage>
</organism>
<evidence type="ECO:0000259" key="5">
    <source>
        <dbReference type="PROSITE" id="PS51078"/>
    </source>
</evidence>
<dbReference type="PROSITE" id="PS51077">
    <property type="entry name" value="HTH_ICLR"/>
    <property type="match status" value="1"/>
</dbReference>
<keyword evidence="2" id="KW-0238">DNA-binding</keyword>